<accession>A0ABR4CCS5</accession>
<protein>
    <recommendedName>
        <fullName evidence="2">2EXR domain-containing protein</fullName>
    </recommendedName>
</protein>
<comment type="caution">
    <text evidence="3">The sequence shown here is derived from an EMBL/GenBank/DDBJ whole genome shotgun (WGS) entry which is preliminary data.</text>
</comment>
<evidence type="ECO:0000259" key="2">
    <source>
        <dbReference type="Pfam" id="PF20150"/>
    </source>
</evidence>
<keyword evidence="1" id="KW-1133">Transmembrane helix</keyword>
<sequence>MGLPNDGMNWYHLVLAFIILGGHDGYIAARRNTLDTYDRVCDSINTTIHKLQTASRKFFQAIHFLRQPASIRFTDFPLEIRQLIWHYAANEPRVVELRRDTEAIILARRNDSVTQPCIYSIAQVPSVLQTCSESRIAGLKSYELAFGTHDQEPRIYVNFEHDVIFMGRKCMFPFCFDTEHSAPLLEKDVKRIKRLAIRNERSSGHAVQAWDRKKFKDVKEVIVVGQNSKERRFDLGPMPDLRIRGEKNAEDVEWKDVGSTTSDFKNFVMIRILEDRIGVHGEVFEDSGKSVRSDVLVRDGTFVKGLRDTWFSPRRSWVF</sequence>
<keyword evidence="1" id="KW-0472">Membrane</keyword>
<feature type="transmembrane region" description="Helical" evidence="1">
    <location>
        <begin position="12"/>
        <end position="29"/>
    </location>
</feature>
<feature type="domain" description="2EXR" evidence="2">
    <location>
        <begin position="72"/>
        <end position="164"/>
    </location>
</feature>
<dbReference type="PANTHER" id="PTHR35910:SF6">
    <property type="entry name" value="2EXR DOMAIN-CONTAINING PROTEIN"/>
    <property type="match status" value="1"/>
</dbReference>
<gene>
    <name evidence="3" type="ORF">VTL71DRAFT_15849</name>
</gene>
<name>A0ABR4CCS5_9HELO</name>
<dbReference type="Pfam" id="PF20150">
    <property type="entry name" value="2EXR"/>
    <property type="match status" value="1"/>
</dbReference>
<keyword evidence="4" id="KW-1185">Reference proteome</keyword>
<proteinExistence type="predicted"/>
<dbReference type="InterPro" id="IPR045518">
    <property type="entry name" value="2EXR"/>
</dbReference>
<evidence type="ECO:0000313" key="3">
    <source>
        <dbReference type="EMBL" id="KAL2067753.1"/>
    </source>
</evidence>
<keyword evidence="1" id="KW-0812">Transmembrane</keyword>
<organism evidence="3 4">
    <name type="scientific">Oculimacula yallundae</name>
    <dbReference type="NCBI Taxonomy" id="86028"/>
    <lineage>
        <taxon>Eukaryota</taxon>
        <taxon>Fungi</taxon>
        <taxon>Dikarya</taxon>
        <taxon>Ascomycota</taxon>
        <taxon>Pezizomycotina</taxon>
        <taxon>Leotiomycetes</taxon>
        <taxon>Helotiales</taxon>
        <taxon>Ploettnerulaceae</taxon>
        <taxon>Oculimacula</taxon>
    </lineage>
</organism>
<dbReference type="EMBL" id="JAZHXI010000009">
    <property type="protein sequence ID" value="KAL2067753.1"/>
    <property type="molecule type" value="Genomic_DNA"/>
</dbReference>
<dbReference type="PANTHER" id="PTHR35910">
    <property type="entry name" value="2EXR DOMAIN-CONTAINING PROTEIN"/>
    <property type="match status" value="1"/>
</dbReference>
<evidence type="ECO:0000256" key="1">
    <source>
        <dbReference type="SAM" id="Phobius"/>
    </source>
</evidence>
<evidence type="ECO:0000313" key="4">
    <source>
        <dbReference type="Proteomes" id="UP001595075"/>
    </source>
</evidence>
<dbReference type="Proteomes" id="UP001595075">
    <property type="component" value="Unassembled WGS sequence"/>
</dbReference>
<reference evidence="3 4" key="1">
    <citation type="journal article" date="2024" name="Commun. Biol.">
        <title>Comparative genomic analysis of thermophilic fungi reveals convergent evolutionary adaptations and gene losses.</title>
        <authorList>
            <person name="Steindorff A.S."/>
            <person name="Aguilar-Pontes M.V."/>
            <person name="Robinson A.J."/>
            <person name="Andreopoulos B."/>
            <person name="LaButti K."/>
            <person name="Kuo A."/>
            <person name="Mondo S."/>
            <person name="Riley R."/>
            <person name="Otillar R."/>
            <person name="Haridas S."/>
            <person name="Lipzen A."/>
            <person name="Grimwood J."/>
            <person name="Schmutz J."/>
            <person name="Clum A."/>
            <person name="Reid I.D."/>
            <person name="Moisan M.C."/>
            <person name="Butler G."/>
            <person name="Nguyen T.T.M."/>
            <person name="Dewar K."/>
            <person name="Conant G."/>
            <person name="Drula E."/>
            <person name="Henrissat B."/>
            <person name="Hansel C."/>
            <person name="Singer S."/>
            <person name="Hutchinson M.I."/>
            <person name="de Vries R.P."/>
            <person name="Natvig D.O."/>
            <person name="Powell A.J."/>
            <person name="Tsang A."/>
            <person name="Grigoriev I.V."/>
        </authorList>
    </citation>
    <scope>NUCLEOTIDE SEQUENCE [LARGE SCALE GENOMIC DNA]</scope>
    <source>
        <strain evidence="3 4">CBS 494.80</strain>
    </source>
</reference>